<protein>
    <submittedName>
        <fullName evidence="4">Alpha-1,2-mannosidase</fullName>
    </submittedName>
</protein>
<dbReference type="InterPro" id="IPR014718">
    <property type="entry name" value="GH-type_carb-bd"/>
</dbReference>
<feature type="signal peptide" evidence="2">
    <location>
        <begin position="1"/>
        <end position="29"/>
    </location>
</feature>
<dbReference type="SUPFAM" id="SSF48208">
    <property type="entry name" value="Six-hairpin glycosidases"/>
    <property type="match status" value="1"/>
</dbReference>
<dbReference type="Gene3D" id="1.20.1610.10">
    <property type="entry name" value="alpha-1,2-mannosidases domains"/>
    <property type="match status" value="1"/>
</dbReference>
<dbReference type="Gene3D" id="1.20.1050.60">
    <property type="entry name" value="alpha-1,2-mannosidase"/>
    <property type="match status" value="1"/>
</dbReference>
<evidence type="ECO:0000313" key="5">
    <source>
        <dbReference type="Proteomes" id="UP000517916"/>
    </source>
</evidence>
<dbReference type="SMART" id="SM00458">
    <property type="entry name" value="RICIN"/>
    <property type="match status" value="1"/>
</dbReference>
<feature type="chain" id="PRO_5045839824" evidence="2">
    <location>
        <begin position="30"/>
        <end position="885"/>
    </location>
</feature>
<dbReference type="Pfam" id="PF17678">
    <property type="entry name" value="Glyco_hydro_92N"/>
    <property type="match status" value="1"/>
</dbReference>
<dbReference type="PANTHER" id="PTHR12143">
    <property type="entry name" value="PEPTIDE N-GLYCANASE PNGASE -RELATED"/>
    <property type="match status" value="1"/>
</dbReference>
<dbReference type="InterPro" id="IPR050883">
    <property type="entry name" value="PNGase"/>
</dbReference>
<name>A0ABR6BK26_9PSEU</name>
<dbReference type="EMBL" id="JACJID010000003">
    <property type="protein sequence ID" value="MBA8927224.1"/>
    <property type="molecule type" value="Genomic_DNA"/>
</dbReference>
<dbReference type="Gene3D" id="3.30.2080.10">
    <property type="entry name" value="GH92 mannosidase domain"/>
    <property type="match status" value="1"/>
</dbReference>
<dbReference type="InterPro" id="IPR012939">
    <property type="entry name" value="Glyco_hydro_92"/>
</dbReference>
<dbReference type="NCBIfam" id="TIGR01180">
    <property type="entry name" value="aman2_put"/>
    <property type="match status" value="1"/>
</dbReference>
<keyword evidence="2" id="KW-0732">Signal</keyword>
<sequence length="885" mass="93614">MSLRSALVVAATAAATTAGLLTPVTPAAAAQGQPLVADPASVVDPFIGTTNFAADFPGADVPFGMVQWSPDTPHRPGSGGYEYNDTGITGFSLNHLAGAGCGTLGDVPFLPSVGKPDGTEITPFSHAEEKADAGYYKVKLSSGITTELSATTRSGMARFTFPATKQANLLLKLAGSHNAVTKTTVNVVGDNEVTGSVTTGHFCGSDPTYTIYFAARFDRPITGSGELTKLSPRVEPPDEEPDPPLDGPKGEYLTFDTTGNQVVQAKVGVSYVSVDNARGNRDTENRAWDFDGVHANAHKAWNDMLGRVRIGGGTASQQRVFYTALYHSLLHPNVFSDVNGQYIGFDNKVHTAAQGHVQYANFSGWDIYRSQAQLSAMLAPQQASDMARSMLNAYDQMGHLPKWTLNNGETYVMVGDPGTAVLADYYAFGARDFDTKAALNAMVKQASTTNDARPGQNYLTSPGYLPADGQWGCCSFYGPVSTQLEYSTQDFALSAFAGAMGDTANQTRYVNRAQQWRALFDPDTGLIQARTADGSWDLDPKYQDYYFVEGTNWQYTGMIPFNVRGLAETLGGKDKLITYLDTLLAGFHGGGKVSDMGNEPSLGLPWEYDFVGQPYKAQRVVREVQNAIWTDQPGGLAGNDDLGTMSAWYVFSALGMYPLIPGTADLALGSPVFTKAVVSLPGGKTLTINAPQAAPDAPYVQSMTVNGARWNNAYLPASTVSAGGTVEFALGKAPNTSWASDPSSAPPSYGGNGQPFVPHGALSSAGSGRCADVIGSGVADGVQVQLWDCNGKVPSQYWAAPGDGSLQAMGKCLDAGDSGGAEGAKVRLFTCAGNKAQQWQVKGGALVNALSGRCLEAPRTTVHNGTLLEVHTCNGTKAQSWKSPR</sequence>
<dbReference type="InterPro" id="IPR035992">
    <property type="entry name" value="Ricin_B-like_lectins"/>
</dbReference>
<evidence type="ECO:0000256" key="1">
    <source>
        <dbReference type="SAM" id="MobiDB-lite"/>
    </source>
</evidence>
<evidence type="ECO:0000256" key="2">
    <source>
        <dbReference type="SAM" id="SignalP"/>
    </source>
</evidence>
<gene>
    <name evidence="4" type="ORF">BC739_004430</name>
</gene>
<dbReference type="PANTHER" id="PTHR12143:SF39">
    <property type="entry name" value="SECRETED PROTEIN"/>
    <property type="match status" value="1"/>
</dbReference>
<dbReference type="SUPFAM" id="SSF50370">
    <property type="entry name" value="Ricin B-like lectins"/>
    <property type="match status" value="1"/>
</dbReference>
<evidence type="ECO:0000259" key="3">
    <source>
        <dbReference type="SMART" id="SM00458"/>
    </source>
</evidence>
<feature type="domain" description="Ricin B lectin" evidence="3">
    <location>
        <begin position="758"/>
        <end position="884"/>
    </location>
</feature>
<keyword evidence="5" id="KW-1185">Reference proteome</keyword>
<organism evidence="4 5">
    <name type="scientific">Kutzneria viridogrisea</name>
    <dbReference type="NCBI Taxonomy" id="47990"/>
    <lineage>
        <taxon>Bacteria</taxon>
        <taxon>Bacillati</taxon>
        <taxon>Actinomycetota</taxon>
        <taxon>Actinomycetes</taxon>
        <taxon>Pseudonocardiales</taxon>
        <taxon>Pseudonocardiaceae</taxon>
        <taxon>Kutzneria</taxon>
    </lineage>
</organism>
<dbReference type="Gene3D" id="2.80.10.50">
    <property type="match status" value="1"/>
</dbReference>
<dbReference type="InterPro" id="IPR000772">
    <property type="entry name" value="Ricin_B_lectin"/>
</dbReference>
<accession>A0ABR6BK26</accession>
<evidence type="ECO:0000313" key="4">
    <source>
        <dbReference type="EMBL" id="MBA8927224.1"/>
    </source>
</evidence>
<dbReference type="PROSITE" id="PS50231">
    <property type="entry name" value="RICIN_B_LECTIN"/>
    <property type="match status" value="1"/>
</dbReference>
<dbReference type="RefSeq" id="WP_318296486.1">
    <property type="nucleotide sequence ID" value="NZ_BAAABQ010000057.1"/>
</dbReference>
<feature type="region of interest" description="Disordered" evidence="1">
    <location>
        <begin position="735"/>
        <end position="755"/>
    </location>
</feature>
<reference evidence="4 5" key="1">
    <citation type="submission" date="2020-08" db="EMBL/GenBank/DDBJ databases">
        <title>Genomic Encyclopedia of Archaeal and Bacterial Type Strains, Phase II (KMG-II): from individual species to whole genera.</title>
        <authorList>
            <person name="Goeker M."/>
        </authorList>
    </citation>
    <scope>NUCLEOTIDE SEQUENCE [LARGE SCALE GENOMIC DNA]</scope>
    <source>
        <strain evidence="4 5">DSM 43850</strain>
    </source>
</reference>
<feature type="region of interest" description="Disordered" evidence="1">
    <location>
        <begin position="224"/>
        <end position="250"/>
    </location>
</feature>
<feature type="compositionally biased region" description="Low complexity" evidence="1">
    <location>
        <begin position="737"/>
        <end position="748"/>
    </location>
</feature>
<dbReference type="Proteomes" id="UP000517916">
    <property type="component" value="Unassembled WGS sequence"/>
</dbReference>
<dbReference type="InterPro" id="IPR008928">
    <property type="entry name" value="6-hairpin_glycosidase_sf"/>
</dbReference>
<proteinExistence type="predicted"/>
<dbReference type="NCBIfam" id="NF035929">
    <property type="entry name" value="lectin_1"/>
    <property type="match status" value="1"/>
</dbReference>
<comment type="caution">
    <text evidence="4">The sequence shown here is derived from an EMBL/GenBank/DDBJ whole genome shotgun (WGS) entry which is preliminary data.</text>
</comment>
<dbReference type="InterPro" id="IPR005887">
    <property type="entry name" value="GH92_a_mannosidase_put"/>
</dbReference>
<dbReference type="Pfam" id="PF07971">
    <property type="entry name" value="Glyco_hydro_92"/>
    <property type="match status" value="1"/>
</dbReference>
<dbReference type="Pfam" id="PF00652">
    <property type="entry name" value="Ricin_B_lectin"/>
    <property type="match status" value="1"/>
</dbReference>
<dbReference type="Gene3D" id="2.70.98.10">
    <property type="match status" value="1"/>
</dbReference>
<dbReference type="InterPro" id="IPR041371">
    <property type="entry name" value="GH92_N"/>
</dbReference>